<dbReference type="Pfam" id="PF09084">
    <property type="entry name" value="NMT1"/>
    <property type="match status" value="1"/>
</dbReference>
<name>W4V4U4_9FIRM</name>
<dbReference type="Gene3D" id="3.40.190.10">
    <property type="entry name" value="Periplasmic binding protein-like II"/>
    <property type="match status" value="1"/>
</dbReference>
<organism evidence="2 3">
    <name type="scientific">Acetivibrio straminisolvens JCM 21531</name>
    <dbReference type="NCBI Taxonomy" id="1294263"/>
    <lineage>
        <taxon>Bacteria</taxon>
        <taxon>Bacillati</taxon>
        <taxon>Bacillota</taxon>
        <taxon>Clostridia</taxon>
        <taxon>Eubacteriales</taxon>
        <taxon>Oscillospiraceae</taxon>
        <taxon>Acetivibrio</taxon>
    </lineage>
</organism>
<dbReference type="PANTHER" id="PTHR30024:SF46">
    <property type="entry name" value="ABC TRANSPORTER, SUBSTRATE-BINDING LIPOPROTEIN"/>
    <property type="match status" value="1"/>
</dbReference>
<evidence type="ECO:0000259" key="1">
    <source>
        <dbReference type="Pfam" id="PF09084"/>
    </source>
</evidence>
<keyword evidence="3" id="KW-1185">Reference proteome</keyword>
<comment type="caution">
    <text evidence="2">The sequence shown here is derived from an EMBL/GenBank/DDBJ whole genome shotgun (WGS) entry which is preliminary data.</text>
</comment>
<evidence type="ECO:0000313" key="2">
    <source>
        <dbReference type="EMBL" id="GAE88211.1"/>
    </source>
</evidence>
<dbReference type="SUPFAM" id="SSF53850">
    <property type="entry name" value="Periplasmic binding protein-like II"/>
    <property type="match status" value="1"/>
</dbReference>
<reference evidence="2" key="1">
    <citation type="journal article" date="2014" name="Genome Announc.">
        <title>Draft Genome Sequence of Clostridium straminisolvens Strain JCM 21531T, Isolated from a Cellulose-Degrading Bacterial Community.</title>
        <authorList>
            <person name="Yuki M."/>
            <person name="Oshima K."/>
            <person name="Suda W."/>
            <person name="Sakamoto M."/>
            <person name="Kitamura K."/>
            <person name="Iida T."/>
            <person name="Hattori M."/>
            <person name="Ohkuma M."/>
        </authorList>
    </citation>
    <scope>NUCLEOTIDE SEQUENCE [LARGE SCALE GENOMIC DNA]</scope>
    <source>
        <strain evidence="2">JCM 21531</strain>
    </source>
</reference>
<dbReference type="Proteomes" id="UP000019109">
    <property type="component" value="Unassembled WGS sequence"/>
</dbReference>
<dbReference type="PANTHER" id="PTHR30024">
    <property type="entry name" value="ALIPHATIC SULFONATES-BINDING PROTEIN-RELATED"/>
    <property type="match status" value="1"/>
</dbReference>
<dbReference type="EMBL" id="BAVR01000015">
    <property type="protein sequence ID" value="GAE88211.1"/>
    <property type="molecule type" value="Genomic_DNA"/>
</dbReference>
<accession>W4V4U4</accession>
<feature type="domain" description="SsuA/THI5-like" evidence="1">
    <location>
        <begin position="10"/>
        <end position="147"/>
    </location>
</feature>
<evidence type="ECO:0000313" key="3">
    <source>
        <dbReference type="Proteomes" id="UP000019109"/>
    </source>
</evidence>
<dbReference type="AlphaFoldDB" id="W4V4U4"/>
<gene>
    <name evidence="2" type="ORF">JCM21531_1639</name>
</gene>
<dbReference type="InterPro" id="IPR015168">
    <property type="entry name" value="SsuA/THI5"/>
</dbReference>
<dbReference type="RefSeq" id="WP_243467293.1">
    <property type="nucleotide sequence ID" value="NZ_BAVR01000015.1"/>
</dbReference>
<dbReference type="STRING" id="1294263.JCM21531_1639"/>
<sequence length="216" mass="24450">MGRLYIVGNEKTEDLEELRGKEIYTMGRGLTPDIVLRYILSGNGIDPEKDVTLTYVGEGTELASAFISGKCALAVIPEPILSNVMLKKQNTLILFDLQKEWIELNKGNFGYPQASLIIKNDIIEKNPQFVELFLKEYEKSINWLSENVQTAGEYSEELETGISKDAVVNGFERSNIKFVNSKDAKESVDDYLKILYEYSPEVIGGKLPDEDFYLEK</sequence>
<protein>
    <submittedName>
        <fullName evidence="2">Sulfonate/nitrate transport system</fullName>
    </submittedName>
</protein>
<proteinExistence type="predicted"/>